<reference evidence="2 3" key="1">
    <citation type="submission" date="2018-06" db="EMBL/GenBank/DDBJ databases">
        <title>Genomic Encyclopedia of Type Strains, Phase IV (KMG-IV): sequencing the most valuable type-strain genomes for metagenomic binning, comparative biology and taxonomic classification.</title>
        <authorList>
            <person name="Goeker M."/>
        </authorList>
    </citation>
    <scope>NUCLEOTIDE SEQUENCE [LARGE SCALE GENOMIC DNA]</scope>
    <source>
        <strain evidence="2 3">DSM 22112</strain>
    </source>
</reference>
<proteinExistence type="predicted"/>
<evidence type="ECO:0000259" key="1">
    <source>
        <dbReference type="PROSITE" id="PS50011"/>
    </source>
</evidence>
<keyword evidence="3" id="KW-1185">Reference proteome</keyword>
<gene>
    <name evidence="2" type="ORF">DES36_12316</name>
</gene>
<sequence>MGKNNSWHNSFDIEGEPTGGGNANVYFVKNKLTDEKYALKELRFKINNKGKKRYKNRETMIRFKNEISIAKENATTVLGIIPIIYSCEQEYWYTMPIAELIMQHIENKEIKEIVLGVVQLAETLELLHNKGISHRDIKPANIYYYNDRLSLGDFGLVDFPDNFDNLTKTDRGLGAIFTIAPEMKRNPQKADGKKADVFSLAKTMWMFLSKDEKGFDGAYDYLDSSHSLRYLNRYRDTHLVEIDELLKDATDNNPDIRPTIKEFKERLKNWIEIYSNIDKSQASDWNFLNKQLFGLNPPESSSWRKVYKIIEVLNIIGKTPAYNHMFFHDKGGLDFSHAVPATEDGCIKLYDKIGFCYVVKPKVLYFEGFDESYKWNYFLLELDELNPIFENNNCFDSEYLVEDTPAHYVSAQYAQYGVYDYDMGTPLPEGFQTVYRYTKGKFLIVLKRGPYNRISGTYDGRHGDCSADKFRDYINDLIKFCSKLYDYAKRDDTLKHLSDEDIEDRILNLKELNSNPFKMHFPERSNNEMKEKIAEQQKSKEYIKENYNQWDFKTILQPCELPSSERIKFAFIFNSPNARFSLETLRGVNNYICTDGYIKKLNSALEKECYYVYNRELAIRLKNKLQQKIAEFLKENNLQDLEEYETCFSIKLIKSGKPTHLFTKQEIEEEMRKADDRFSNQLIINEDGYAKVIKNVGYGYLFPVRHESWDAGNVYVGKYSKLSTLDDDYIASLQGWLLYLKTGRKQNMDYVHENTNEEELLEEIKKYY</sequence>
<dbReference type="PROSITE" id="PS00108">
    <property type="entry name" value="PROTEIN_KINASE_ST"/>
    <property type="match status" value="1"/>
</dbReference>
<dbReference type="OrthoDB" id="9788659at2"/>
<dbReference type="Gene3D" id="1.10.510.10">
    <property type="entry name" value="Transferase(Phosphotransferase) domain 1"/>
    <property type="match status" value="1"/>
</dbReference>
<dbReference type="Proteomes" id="UP000253490">
    <property type="component" value="Unassembled WGS sequence"/>
</dbReference>
<protein>
    <submittedName>
        <fullName evidence="2">Serine/threonine protein kinase</fullName>
    </submittedName>
</protein>
<keyword evidence="2" id="KW-0418">Kinase</keyword>
<dbReference type="PANTHER" id="PTHR44167">
    <property type="entry name" value="OVARIAN-SPECIFIC SERINE/THREONINE-PROTEIN KINASE LOK-RELATED"/>
    <property type="match status" value="1"/>
</dbReference>
<dbReference type="AlphaFoldDB" id="A0A366HZW6"/>
<dbReference type="GO" id="GO:0005524">
    <property type="term" value="F:ATP binding"/>
    <property type="evidence" value="ECO:0007669"/>
    <property type="project" value="InterPro"/>
</dbReference>
<dbReference type="Pfam" id="PF00069">
    <property type="entry name" value="Pkinase"/>
    <property type="match status" value="1"/>
</dbReference>
<keyword evidence="2" id="KW-0808">Transferase</keyword>
<dbReference type="SUPFAM" id="SSF56112">
    <property type="entry name" value="Protein kinase-like (PK-like)"/>
    <property type="match status" value="1"/>
</dbReference>
<name>A0A366HZW6_9FIRM</name>
<dbReference type="RefSeq" id="WP_113921699.1">
    <property type="nucleotide sequence ID" value="NZ_QNRX01000023.1"/>
</dbReference>
<organism evidence="2 3">
    <name type="scientific">Alkalibaculum bacchi</name>
    <dbReference type="NCBI Taxonomy" id="645887"/>
    <lineage>
        <taxon>Bacteria</taxon>
        <taxon>Bacillati</taxon>
        <taxon>Bacillota</taxon>
        <taxon>Clostridia</taxon>
        <taxon>Eubacteriales</taxon>
        <taxon>Eubacteriaceae</taxon>
        <taxon>Alkalibaculum</taxon>
    </lineage>
</organism>
<dbReference type="InterPro" id="IPR000719">
    <property type="entry name" value="Prot_kinase_dom"/>
</dbReference>
<comment type="caution">
    <text evidence="2">The sequence shown here is derived from an EMBL/GenBank/DDBJ whole genome shotgun (WGS) entry which is preliminary data.</text>
</comment>
<accession>A0A366HZW6</accession>
<keyword evidence="2" id="KW-0723">Serine/threonine-protein kinase</keyword>
<dbReference type="InterPro" id="IPR011009">
    <property type="entry name" value="Kinase-like_dom_sf"/>
</dbReference>
<evidence type="ECO:0000313" key="2">
    <source>
        <dbReference type="EMBL" id="RBP58447.1"/>
    </source>
</evidence>
<dbReference type="PANTHER" id="PTHR44167:SF24">
    <property type="entry name" value="SERINE_THREONINE-PROTEIN KINASE CHK2"/>
    <property type="match status" value="1"/>
</dbReference>
<dbReference type="InterPro" id="IPR008271">
    <property type="entry name" value="Ser/Thr_kinase_AS"/>
</dbReference>
<dbReference type="GO" id="GO:0004674">
    <property type="term" value="F:protein serine/threonine kinase activity"/>
    <property type="evidence" value="ECO:0007669"/>
    <property type="project" value="UniProtKB-KW"/>
</dbReference>
<dbReference type="SMART" id="SM00220">
    <property type="entry name" value="S_TKc"/>
    <property type="match status" value="1"/>
</dbReference>
<evidence type="ECO:0000313" key="3">
    <source>
        <dbReference type="Proteomes" id="UP000253490"/>
    </source>
</evidence>
<dbReference type="EMBL" id="QNRX01000023">
    <property type="protein sequence ID" value="RBP58447.1"/>
    <property type="molecule type" value="Genomic_DNA"/>
</dbReference>
<dbReference type="PROSITE" id="PS50011">
    <property type="entry name" value="PROTEIN_KINASE_DOM"/>
    <property type="match status" value="1"/>
</dbReference>
<feature type="domain" description="Protein kinase" evidence="1">
    <location>
        <begin position="11"/>
        <end position="271"/>
    </location>
</feature>